<dbReference type="GO" id="GO:0016020">
    <property type="term" value="C:membrane"/>
    <property type="evidence" value="ECO:0007669"/>
    <property type="project" value="InterPro"/>
</dbReference>
<keyword evidence="1" id="KW-0175">Coiled coil</keyword>
<dbReference type="InterPro" id="IPR029016">
    <property type="entry name" value="GAF-like_dom_sf"/>
</dbReference>
<dbReference type="Pfam" id="PF01590">
    <property type="entry name" value="GAF"/>
    <property type="match status" value="1"/>
</dbReference>
<protein>
    <recommendedName>
        <fullName evidence="2">HAMP domain-containing protein</fullName>
    </recommendedName>
</protein>
<evidence type="ECO:0000313" key="3">
    <source>
        <dbReference type="EMBL" id="GAH72423.1"/>
    </source>
</evidence>
<evidence type="ECO:0000259" key="2">
    <source>
        <dbReference type="PROSITE" id="PS50885"/>
    </source>
</evidence>
<name>X1JRJ8_9ZZZZ</name>
<dbReference type="CDD" id="cd06225">
    <property type="entry name" value="HAMP"/>
    <property type="match status" value="1"/>
</dbReference>
<dbReference type="InterPro" id="IPR003018">
    <property type="entry name" value="GAF"/>
</dbReference>
<evidence type="ECO:0000256" key="1">
    <source>
        <dbReference type="SAM" id="Coils"/>
    </source>
</evidence>
<sequence>HPIEKLIEATQGISQGNFSVKIPVTSKDEVGKLSQAFNRMAETLKEEKEQLEGANRNSALYNKNLKKKIDDLSTLNKATKTLRSSSFPEKKFNLILHIAMGISQAKGGSFFSCSGSEEALFLKAKKGSELNLQLFTQLARKAIKSREPVASINGREVKVDLNLSSGQEASITTLAYPLRTKNTVWGVVVLDLPEKNFTLDELQMVSTFLEEANLIIENFLLVEIMLESRHMDSFNRLASIILHDLRGAVAKLSLSLHNAGKYYYDPQFRK</sequence>
<accession>X1JRJ8</accession>
<comment type="caution">
    <text evidence="3">The sequence shown here is derived from an EMBL/GenBank/DDBJ whole genome shotgun (WGS) entry which is preliminary data.</text>
</comment>
<dbReference type="GO" id="GO:0007165">
    <property type="term" value="P:signal transduction"/>
    <property type="evidence" value="ECO:0007669"/>
    <property type="project" value="InterPro"/>
</dbReference>
<gene>
    <name evidence="3" type="ORF">S03H2_43684</name>
</gene>
<organism evidence="3">
    <name type="scientific">marine sediment metagenome</name>
    <dbReference type="NCBI Taxonomy" id="412755"/>
    <lineage>
        <taxon>unclassified sequences</taxon>
        <taxon>metagenomes</taxon>
        <taxon>ecological metagenomes</taxon>
    </lineage>
</organism>
<dbReference type="SMART" id="SM00304">
    <property type="entry name" value="HAMP"/>
    <property type="match status" value="1"/>
</dbReference>
<reference evidence="3" key="1">
    <citation type="journal article" date="2014" name="Front. Microbiol.">
        <title>High frequency of phylogenetically diverse reductive dehalogenase-homologous genes in deep subseafloor sedimentary metagenomes.</title>
        <authorList>
            <person name="Kawai M."/>
            <person name="Futagami T."/>
            <person name="Toyoda A."/>
            <person name="Takaki Y."/>
            <person name="Nishi S."/>
            <person name="Hori S."/>
            <person name="Arai W."/>
            <person name="Tsubouchi T."/>
            <person name="Morono Y."/>
            <person name="Uchiyama I."/>
            <person name="Ito T."/>
            <person name="Fujiyama A."/>
            <person name="Inagaki F."/>
            <person name="Takami H."/>
        </authorList>
    </citation>
    <scope>NUCLEOTIDE SEQUENCE</scope>
    <source>
        <strain evidence="3">Expedition CK06-06</strain>
    </source>
</reference>
<dbReference type="EMBL" id="BARU01027279">
    <property type="protein sequence ID" value="GAH72423.1"/>
    <property type="molecule type" value="Genomic_DNA"/>
</dbReference>
<proteinExistence type="predicted"/>
<feature type="domain" description="HAMP" evidence="2">
    <location>
        <begin position="1"/>
        <end position="49"/>
    </location>
</feature>
<dbReference type="PROSITE" id="PS50885">
    <property type="entry name" value="HAMP"/>
    <property type="match status" value="1"/>
</dbReference>
<feature type="non-terminal residue" evidence="3">
    <location>
        <position position="270"/>
    </location>
</feature>
<dbReference type="InterPro" id="IPR003660">
    <property type="entry name" value="HAMP_dom"/>
</dbReference>
<feature type="non-terminal residue" evidence="3">
    <location>
        <position position="1"/>
    </location>
</feature>
<dbReference type="SUPFAM" id="SSF158472">
    <property type="entry name" value="HAMP domain-like"/>
    <property type="match status" value="1"/>
</dbReference>
<feature type="coiled-coil region" evidence="1">
    <location>
        <begin position="34"/>
        <end position="64"/>
    </location>
</feature>
<dbReference type="Gene3D" id="3.30.450.40">
    <property type="match status" value="1"/>
</dbReference>
<dbReference type="SUPFAM" id="SSF55781">
    <property type="entry name" value="GAF domain-like"/>
    <property type="match status" value="1"/>
</dbReference>
<dbReference type="Pfam" id="PF00672">
    <property type="entry name" value="HAMP"/>
    <property type="match status" value="1"/>
</dbReference>
<dbReference type="Gene3D" id="6.10.340.10">
    <property type="match status" value="1"/>
</dbReference>
<dbReference type="AlphaFoldDB" id="X1JRJ8"/>